<dbReference type="EMBL" id="KB097269">
    <property type="protein sequence ID" value="ESN97933.1"/>
    <property type="molecule type" value="Genomic_DNA"/>
</dbReference>
<dbReference type="RefSeq" id="XP_009024005.1">
    <property type="nucleotide sequence ID" value="XM_009025757.1"/>
</dbReference>
<dbReference type="InParanoid" id="T1FBX2"/>
<reference evidence="1 3" key="2">
    <citation type="journal article" date="2013" name="Nature">
        <title>Insights into bilaterian evolution from three spiralian genomes.</title>
        <authorList>
            <person name="Simakov O."/>
            <person name="Marletaz F."/>
            <person name="Cho S.J."/>
            <person name="Edsinger-Gonzales E."/>
            <person name="Havlak P."/>
            <person name="Hellsten U."/>
            <person name="Kuo D.H."/>
            <person name="Larsson T."/>
            <person name="Lv J."/>
            <person name="Arendt D."/>
            <person name="Savage R."/>
            <person name="Osoegawa K."/>
            <person name="de Jong P."/>
            <person name="Grimwood J."/>
            <person name="Chapman J.A."/>
            <person name="Shapiro H."/>
            <person name="Aerts A."/>
            <person name="Otillar R.P."/>
            <person name="Terry A.Y."/>
            <person name="Boore J.L."/>
            <person name="Grigoriev I.V."/>
            <person name="Lindberg D.R."/>
            <person name="Seaver E.C."/>
            <person name="Weisblat D.A."/>
            <person name="Putnam N.H."/>
            <person name="Rokhsar D.S."/>
        </authorList>
    </citation>
    <scope>NUCLEOTIDE SEQUENCE</scope>
</reference>
<proteinExistence type="predicted"/>
<protein>
    <submittedName>
        <fullName evidence="1 2">Uncharacterized protein</fullName>
    </submittedName>
</protein>
<dbReference type="Proteomes" id="UP000015101">
    <property type="component" value="Unassembled WGS sequence"/>
</dbReference>
<dbReference type="EMBL" id="AMQM01006105">
    <property type="status" value="NOT_ANNOTATED_CDS"/>
    <property type="molecule type" value="Genomic_DNA"/>
</dbReference>
<keyword evidence="3" id="KW-1185">Reference proteome</keyword>
<dbReference type="AlphaFoldDB" id="T1FBX2"/>
<evidence type="ECO:0000313" key="2">
    <source>
        <dbReference type="EnsemblMetazoa" id="HelroP177596"/>
    </source>
</evidence>
<sequence length="163" mass="18837">MKECEKLTLDINAQLHSSKYILRSQLPRRTTSWKAIHTSHLRNTYSMEDRRKQRTPYPSQLSTYHRSTLSLTSITQCEYERHLSITHKTFYNFNKSLIRTNSFRVYGVPGTKSSPFNARKMKMPDMQGGCGGGAGRKSNSRILRCCQLYRGVVLKLTFLSHGK</sequence>
<dbReference type="GeneID" id="20206321"/>
<reference evidence="2" key="3">
    <citation type="submission" date="2015-06" db="UniProtKB">
        <authorList>
            <consortium name="EnsemblMetazoa"/>
        </authorList>
    </citation>
    <scope>IDENTIFICATION</scope>
</reference>
<dbReference type="EnsemblMetazoa" id="HelroT177596">
    <property type="protein sequence ID" value="HelroP177596"/>
    <property type="gene ID" value="HelroG177596"/>
</dbReference>
<gene>
    <name evidence="2" type="primary">20206321</name>
    <name evidence="1" type="ORF">HELRODRAFT_177596</name>
</gene>
<name>T1FBX2_HELRO</name>
<dbReference type="KEGG" id="hro:HELRODRAFT_177596"/>
<evidence type="ECO:0000313" key="1">
    <source>
        <dbReference type="EMBL" id="ESN97933.1"/>
    </source>
</evidence>
<dbReference type="CTD" id="20206321"/>
<accession>T1FBX2</accession>
<dbReference type="HOGENOM" id="CLU_1628859_0_0_1"/>
<evidence type="ECO:0000313" key="3">
    <source>
        <dbReference type="Proteomes" id="UP000015101"/>
    </source>
</evidence>
<reference evidence="3" key="1">
    <citation type="submission" date="2012-12" db="EMBL/GenBank/DDBJ databases">
        <authorList>
            <person name="Hellsten U."/>
            <person name="Grimwood J."/>
            <person name="Chapman J.A."/>
            <person name="Shapiro H."/>
            <person name="Aerts A."/>
            <person name="Otillar R.P."/>
            <person name="Terry A.Y."/>
            <person name="Boore J.L."/>
            <person name="Simakov O."/>
            <person name="Marletaz F."/>
            <person name="Cho S.-J."/>
            <person name="Edsinger-Gonzales E."/>
            <person name="Havlak P."/>
            <person name="Kuo D.-H."/>
            <person name="Larsson T."/>
            <person name="Lv J."/>
            <person name="Arendt D."/>
            <person name="Savage R."/>
            <person name="Osoegawa K."/>
            <person name="de Jong P."/>
            <person name="Lindberg D.R."/>
            <person name="Seaver E.C."/>
            <person name="Weisblat D.A."/>
            <person name="Putnam N.H."/>
            <person name="Grigoriev I.V."/>
            <person name="Rokhsar D.S."/>
        </authorList>
    </citation>
    <scope>NUCLEOTIDE SEQUENCE</scope>
</reference>
<organism evidence="2 3">
    <name type="scientific">Helobdella robusta</name>
    <name type="common">Californian leech</name>
    <dbReference type="NCBI Taxonomy" id="6412"/>
    <lineage>
        <taxon>Eukaryota</taxon>
        <taxon>Metazoa</taxon>
        <taxon>Spiralia</taxon>
        <taxon>Lophotrochozoa</taxon>
        <taxon>Annelida</taxon>
        <taxon>Clitellata</taxon>
        <taxon>Hirudinea</taxon>
        <taxon>Rhynchobdellida</taxon>
        <taxon>Glossiphoniidae</taxon>
        <taxon>Helobdella</taxon>
    </lineage>
</organism>